<dbReference type="Gene3D" id="3.30.70.3290">
    <property type="match status" value="2"/>
</dbReference>
<feature type="domain" description="Carrier" evidence="10">
    <location>
        <begin position="1639"/>
        <end position="1714"/>
    </location>
</feature>
<dbReference type="InterPro" id="IPR055123">
    <property type="entry name" value="SpnB-like_Rossmann"/>
</dbReference>
<dbReference type="InterPro" id="IPR036736">
    <property type="entry name" value="ACP-like_sf"/>
</dbReference>
<evidence type="ECO:0000259" key="12">
    <source>
        <dbReference type="PROSITE" id="PS52019"/>
    </source>
</evidence>
<feature type="region of interest" description="N-terminal hotdog fold" evidence="9">
    <location>
        <begin position="918"/>
        <end position="1037"/>
    </location>
</feature>
<feature type="domain" description="Ketosynthase family 3 (KS3)" evidence="11">
    <location>
        <begin position="1733"/>
        <end position="2152"/>
    </location>
</feature>
<protein>
    <submittedName>
        <fullName evidence="13">Acyl transferase domain-containing protein/acyl carrier protein</fullName>
    </submittedName>
</protein>
<dbReference type="Gene3D" id="1.10.1200.10">
    <property type="entry name" value="ACP-like"/>
    <property type="match status" value="1"/>
</dbReference>
<dbReference type="CDD" id="cd08956">
    <property type="entry name" value="KR_3_FAS_SDR_x"/>
    <property type="match status" value="1"/>
</dbReference>
<dbReference type="Pfam" id="PF00698">
    <property type="entry name" value="Acyl_transf_1"/>
    <property type="match status" value="2"/>
</dbReference>
<dbReference type="PROSITE" id="PS52004">
    <property type="entry name" value="KS3_2"/>
    <property type="match status" value="2"/>
</dbReference>
<dbReference type="PROSITE" id="PS50075">
    <property type="entry name" value="CARRIER"/>
    <property type="match status" value="1"/>
</dbReference>
<dbReference type="Pfam" id="PF00109">
    <property type="entry name" value="ketoacyl-synt"/>
    <property type="match status" value="2"/>
</dbReference>
<feature type="active site" description="Proton donor; for dehydratase activity" evidence="9">
    <location>
        <position position="1112"/>
    </location>
</feature>
<dbReference type="InterPro" id="IPR001227">
    <property type="entry name" value="Ac_transferase_dom_sf"/>
</dbReference>
<dbReference type="Pfam" id="PF00550">
    <property type="entry name" value="PP-binding"/>
    <property type="match status" value="1"/>
</dbReference>
<dbReference type="InterPro" id="IPR042104">
    <property type="entry name" value="PKS_dehydratase_sf"/>
</dbReference>
<dbReference type="Gene3D" id="3.10.129.110">
    <property type="entry name" value="Polyketide synthase dehydratase"/>
    <property type="match status" value="1"/>
</dbReference>
<dbReference type="SMART" id="SM00826">
    <property type="entry name" value="PKS_DH"/>
    <property type="match status" value="1"/>
</dbReference>
<dbReference type="InterPro" id="IPR050091">
    <property type="entry name" value="PKS_NRPS_Biosynth_Enz"/>
</dbReference>
<proteinExistence type="predicted"/>
<dbReference type="PROSITE" id="PS52019">
    <property type="entry name" value="PKS_MFAS_DH"/>
    <property type="match status" value="1"/>
</dbReference>
<dbReference type="InterPro" id="IPR020806">
    <property type="entry name" value="PKS_PP-bd"/>
</dbReference>
<dbReference type="Pfam" id="PF22953">
    <property type="entry name" value="SpnB_Rossmann"/>
    <property type="match status" value="1"/>
</dbReference>
<keyword evidence="4" id="KW-0597">Phosphoprotein</keyword>
<dbReference type="PROSITE" id="PS00012">
    <property type="entry name" value="PHOSPHOPANTETHEINE"/>
    <property type="match status" value="1"/>
</dbReference>
<dbReference type="InterPro" id="IPR018201">
    <property type="entry name" value="Ketoacyl_synth_AS"/>
</dbReference>
<dbReference type="InterPro" id="IPR014043">
    <property type="entry name" value="Acyl_transferase_dom"/>
</dbReference>
<dbReference type="InterPro" id="IPR049900">
    <property type="entry name" value="PKS_mFAS_DH"/>
</dbReference>
<evidence type="ECO:0000313" key="14">
    <source>
        <dbReference type="Proteomes" id="UP001223072"/>
    </source>
</evidence>
<evidence type="ECO:0000256" key="3">
    <source>
        <dbReference type="ARBA" id="ARBA00022450"/>
    </source>
</evidence>
<evidence type="ECO:0000256" key="1">
    <source>
        <dbReference type="ARBA" id="ARBA00001957"/>
    </source>
</evidence>
<dbReference type="SMART" id="SM00827">
    <property type="entry name" value="PKS_AT"/>
    <property type="match status" value="2"/>
</dbReference>
<evidence type="ECO:0000313" key="13">
    <source>
        <dbReference type="EMBL" id="MDQ0935060.1"/>
    </source>
</evidence>
<keyword evidence="14" id="KW-1185">Reference proteome</keyword>
<dbReference type="Proteomes" id="UP001223072">
    <property type="component" value="Unassembled WGS sequence"/>
</dbReference>
<dbReference type="PROSITE" id="PS00606">
    <property type="entry name" value="KS3_1"/>
    <property type="match status" value="2"/>
</dbReference>
<dbReference type="InterPro" id="IPR013968">
    <property type="entry name" value="PKS_KR"/>
</dbReference>
<dbReference type="InterPro" id="IPR020807">
    <property type="entry name" value="PKS_DH"/>
</dbReference>
<dbReference type="SMART" id="SM00825">
    <property type="entry name" value="PKS_KS"/>
    <property type="match status" value="2"/>
</dbReference>
<evidence type="ECO:0000256" key="5">
    <source>
        <dbReference type="ARBA" id="ARBA00022679"/>
    </source>
</evidence>
<feature type="non-terminal residue" evidence="13">
    <location>
        <position position="2488"/>
    </location>
</feature>
<evidence type="ECO:0000256" key="6">
    <source>
        <dbReference type="ARBA" id="ARBA00023194"/>
    </source>
</evidence>
<dbReference type="PANTHER" id="PTHR43775:SF51">
    <property type="entry name" value="INACTIVE PHENOLPHTHIOCEROL SYNTHESIS POLYKETIDE SYNTHASE TYPE I PKS1-RELATED"/>
    <property type="match status" value="1"/>
</dbReference>
<dbReference type="InterPro" id="IPR049551">
    <property type="entry name" value="PKS_DH_C"/>
</dbReference>
<dbReference type="InterPro" id="IPR016036">
    <property type="entry name" value="Malonyl_transacylase_ACP-bd"/>
</dbReference>
<dbReference type="InterPro" id="IPR032821">
    <property type="entry name" value="PKS_assoc"/>
</dbReference>
<dbReference type="Pfam" id="PF14765">
    <property type="entry name" value="PS-DH"/>
    <property type="match status" value="1"/>
</dbReference>
<dbReference type="SMART" id="SM00822">
    <property type="entry name" value="PKS_KR"/>
    <property type="match status" value="1"/>
</dbReference>
<dbReference type="GO" id="GO:0016740">
    <property type="term" value="F:transferase activity"/>
    <property type="evidence" value="ECO:0007669"/>
    <property type="project" value="UniProtKB-KW"/>
</dbReference>
<keyword evidence="3" id="KW-0596">Phosphopantetheine</keyword>
<dbReference type="InterPro" id="IPR020841">
    <property type="entry name" value="PKS_Beta-ketoAc_synthase_dom"/>
</dbReference>
<dbReference type="SUPFAM" id="SSF47336">
    <property type="entry name" value="ACP-like"/>
    <property type="match status" value="1"/>
</dbReference>
<evidence type="ECO:0000259" key="10">
    <source>
        <dbReference type="PROSITE" id="PS50075"/>
    </source>
</evidence>
<dbReference type="InterPro" id="IPR009081">
    <property type="entry name" value="PP-bd_ACP"/>
</dbReference>
<dbReference type="InterPro" id="IPR016035">
    <property type="entry name" value="Acyl_Trfase/lysoPLipase"/>
</dbReference>
<gene>
    <name evidence="13" type="ORF">QFZ49_005031</name>
</gene>
<feature type="region of interest" description="C-terminal hotdog fold" evidence="9">
    <location>
        <begin position="1051"/>
        <end position="1189"/>
    </location>
</feature>
<comment type="cofactor">
    <cofactor evidence="1">
        <name>pantetheine 4'-phosphate</name>
        <dbReference type="ChEBI" id="CHEBI:47942"/>
    </cofactor>
</comment>
<organism evidence="13 14">
    <name type="scientific">Streptomyces turgidiscabies</name>
    <dbReference type="NCBI Taxonomy" id="85558"/>
    <lineage>
        <taxon>Bacteria</taxon>
        <taxon>Bacillati</taxon>
        <taxon>Actinomycetota</taxon>
        <taxon>Actinomycetes</taxon>
        <taxon>Kitasatosporales</taxon>
        <taxon>Streptomycetaceae</taxon>
        <taxon>Streptomyces</taxon>
    </lineage>
</organism>
<dbReference type="Pfam" id="PF08990">
    <property type="entry name" value="Docking"/>
    <property type="match status" value="1"/>
</dbReference>
<evidence type="ECO:0000256" key="4">
    <source>
        <dbReference type="ARBA" id="ARBA00022553"/>
    </source>
</evidence>
<evidence type="ECO:0000256" key="7">
    <source>
        <dbReference type="ARBA" id="ARBA00023268"/>
    </source>
</evidence>
<accession>A0ABU0RSV8</accession>
<dbReference type="Gene3D" id="1.10.287.1960">
    <property type="match status" value="1"/>
</dbReference>
<dbReference type="Pfam" id="PF21089">
    <property type="entry name" value="PKS_DH_N"/>
    <property type="match status" value="1"/>
</dbReference>
<dbReference type="InterPro" id="IPR057326">
    <property type="entry name" value="KR_dom"/>
</dbReference>
<keyword evidence="8" id="KW-0012">Acyltransferase</keyword>
<dbReference type="Gene3D" id="3.40.50.720">
    <property type="entry name" value="NAD(P)-binding Rossmann-like Domain"/>
    <property type="match status" value="1"/>
</dbReference>
<dbReference type="Pfam" id="PF02801">
    <property type="entry name" value="Ketoacyl-synt_C"/>
    <property type="match status" value="2"/>
</dbReference>
<dbReference type="SUPFAM" id="SSF53901">
    <property type="entry name" value="Thiolase-like"/>
    <property type="match status" value="2"/>
</dbReference>
<keyword evidence="6" id="KW-0045">Antibiotic biosynthesis</keyword>
<keyword evidence="7" id="KW-0511">Multifunctional enzyme</keyword>
<sequence>MTQSSDKIVEALRASLLENQRLRKEHQELVDTVSEPLAIVGMACRFPGGVEEPEGLWRLVADGGDAVGGFPTDRGWDTELLHDIPNGGGFLDDASGFDAEFFGISPREALAMDPQQRLVLEMSWAALENAGLDPRKAAGTSTGVFIGAAPYGYSDVMSGSSDDLQGHVLTGNAPAVVSGRVAYTLGLEGPAVTVDTACSSSLVALHLAGQALRAGECSLALAGGVTVMATPGTFVEFSRQGGLSSDGRCRAFAESADGTGWSEGVGVVVVERLSDARRNGHRVLAVVRSSAVNQDGASNGLTAPNGPSQQRVIRQALAAAELSSADVDVVEAHGTGTTLGDPIEAQAVLATYGQDRPEERPLWLGSLKSNIGHTQAAAGVAGVIKMVLAMRHGVLPRTLHVDEPSTRVDWSQGRVRLLTEPEAWPEAGRPRRAGVSAFGMSGTNAHVILEAPAEVEAGLGAEPGSEGDTGSQASVAWVVSGRSAAAVRGQAGRLLSVVESAVPVDVGAALLSRSLFEHRAVVVGADRGELTAGLRALAGGLPAGNVASGVARSGLGRRVVFVFPGQGAQWVGMASGLLGGSGVFRESMAECAEALAPFVDWSLLEVLGDEAALSRVDVVQPVLWAVMVSLARVWRSWGVEPAAVVGHSQGEIAAACVAGGLSLSDGARVVALRSRAIAGVLAGRGGMVAVSLPVDQVRGLLPEGVSVAVVNGPGAVVVAGPVEALDVVVARCGELGVRARRVPVDYASHSAYVELVEDRLMSDLAGLAPVSGAVPMYSSVSGARIDTAGLDAGYWYRNLRQTVEFERATRALSEDGFTVFVEVSPHPVLTMAVGDTLGEDVVVTGTLRRDEGGLERFLLSAAELFVRGVPVVWDGLFAGVEPRRVELPTYAFQRRRYWPQPSLVAGDVAAAGLVSAGHPLLGAVVSVPGSSMVVLTSRLSLRAQPWLVDHAVHGTVLFPGTGFVELAVRGADAAGAGGLRELIVEAPLVIPERDSVQVQVVVDGEDHTVAVYARTGEDDEPWTRHATGSTAPESLAVEAGELAGVWPPPGSTPVDLEDFYQRSAESGFGYGPVFQGLTRAWRHNGHILAEIVLPQDERTSAGVFGIHPALLDAALHPSTFADLEPTELGRLPFAFNDVTLHATGATRVRARITPAGPDAIALALADEAGQPVLSIGSLVLRPLTPQTLATEAQPGTMLALDWLDVSAPEAGRQDIEFTTVRGPAGAADAVSSDVVVLEVTPEGGDVVRSVHETANWVLGRLQNFTGTRMAVVTRGAVATGPGETVTDLAAASVWGLVRTAQTEDPGRFVLLDIEPDAELDATLVARAFSTDEPQLALRGTALRGPRFARVPGSGESPDPINFDGTVLITGGTGGLGREVARHLVARHGARDLMLLSRRGADAEGATALVDELTAQGARVTIAACDVSDGAALAEALAGTKLAGVVHTAGILDDGTVSSLTAEQMDRVMRPKVDAAWHLHELTRDAGLSVFAVFSSFSGLIGSPGQGNYAASNMFLDALMEQRRQEGLPGVSMAWAAWTQDVGLTGTLSEVDMRRIARSGVPPLTVEQGLALFDQALVAERPVLALARLDLPRLRAQGELPAVLRGLVPGPVRRVVAAGEVRGDGFAQRMAALSAEERHTHLLALVRDHVASVLGYQSGADIDETKPFREVGFDSLTAVELRNRLQTVTELSLSSTLVFDYPNSARLADFLAERLGGVAAVPVETLPVLRSVEDDPLVIVGMSCRFPGGVWNPDGMWELLSQGRDAMSRFPSDRGWDTGLLTELAHAGGFVDGVMDFDAGFFAMSPREALATDPQQRLLLEGSWEALEHAGIDPLSLAGSATGVFVGSYQSGYSEVAGDAMTDSDASAQLLTGGAQSVLSGRVSYALGLVGPAVTVDTACSSSLVALHLAGQALRGGECSLALVAGVSVNALPHTFVGFSQQGGLSADGRCKAFAEAADGTGFSEGVGVVVVERLSDAERNGHRVLAVVRSSAVNQDGASNGLTAPNGPSQQRVIRQALAAAGLGSADVDAVEAHGTGTTLGDPIEAQALLATYGQDRPEDRPLWLGAVKSNIGHTQAAAGVAGVIKMVQALRHGVLPRTLHVDEPSTHVDWSQGRVRLLTESVPWPETGRPRRAGVSSFGISGTNAHVILEAAPDVEPETEAGPEPVAESETETVWVVSARSEQALRGQAERLLSMVSMEEPVNLAGVGAALLSRSLFEHRAVVVGAGRGELTEGLRALAAGEPVANVVEGVAKNGRRVAVLFAGQGAQRLGMGRRLYGESVVFAAAFDEVVGELDRYLESSLRDVVWGEDAEVLNATGWAQPALFAVEVALFRLLESFGVEPEYLLGHSIGEVAAAYVAGVFDLADACRLVAARARLMQALPAGGAMVAIAAPEEEVLSHLAGGVSVAAVNAPGSVVVSGEEAAVTAIGEYFAGQGVKTTRLRVSHAFHSVLMEPMLDDFTAAIADVTFSPPRIPVVSDLTGEPADM</sequence>
<dbReference type="SMART" id="SM01294">
    <property type="entry name" value="PKS_PP_betabranch"/>
    <property type="match status" value="1"/>
</dbReference>
<name>A0ABU0RSV8_9ACTN</name>
<dbReference type="Gene3D" id="3.30.70.250">
    <property type="entry name" value="Malonyl-CoA ACP transacylase, ACP-binding"/>
    <property type="match status" value="1"/>
</dbReference>
<evidence type="ECO:0000259" key="11">
    <source>
        <dbReference type="PROSITE" id="PS52004"/>
    </source>
</evidence>
<dbReference type="InterPro" id="IPR015083">
    <property type="entry name" value="NorB/c/GfsB-D-like_docking"/>
</dbReference>
<dbReference type="InterPro" id="IPR014031">
    <property type="entry name" value="Ketoacyl_synth_C"/>
</dbReference>
<feature type="active site" description="Proton acceptor; for dehydratase activity" evidence="9">
    <location>
        <position position="950"/>
    </location>
</feature>
<feature type="domain" description="Ketosynthase family 3 (KS3)" evidence="11">
    <location>
        <begin position="34"/>
        <end position="451"/>
    </location>
</feature>
<evidence type="ECO:0000256" key="9">
    <source>
        <dbReference type="PROSITE-ProRule" id="PRU01363"/>
    </source>
</evidence>
<dbReference type="CDD" id="cd00833">
    <property type="entry name" value="PKS"/>
    <property type="match status" value="2"/>
</dbReference>
<dbReference type="InterPro" id="IPR014030">
    <property type="entry name" value="Ketoacyl_synth_N"/>
</dbReference>
<evidence type="ECO:0000256" key="8">
    <source>
        <dbReference type="ARBA" id="ARBA00023315"/>
    </source>
</evidence>
<dbReference type="InterPro" id="IPR006162">
    <property type="entry name" value="Ppantetheine_attach_site"/>
</dbReference>
<reference evidence="13 14" key="1">
    <citation type="submission" date="2023-07" db="EMBL/GenBank/DDBJ databases">
        <title>Comparative genomics of wheat-associated soil bacteria to identify genetic determinants of phenazine resistance.</title>
        <authorList>
            <person name="Mouncey N."/>
        </authorList>
    </citation>
    <scope>NUCLEOTIDE SEQUENCE [LARGE SCALE GENOMIC DNA]</scope>
    <source>
        <strain evidence="13 14">W2I16</strain>
    </source>
</reference>
<dbReference type="InterPro" id="IPR016039">
    <property type="entry name" value="Thiolase-like"/>
</dbReference>
<keyword evidence="5 13" id="KW-0808">Transferase</keyword>
<dbReference type="Pfam" id="PF08659">
    <property type="entry name" value="KR"/>
    <property type="match status" value="1"/>
</dbReference>
<dbReference type="SUPFAM" id="SSF51735">
    <property type="entry name" value="NAD(P)-binding Rossmann-fold domains"/>
    <property type="match status" value="2"/>
</dbReference>
<dbReference type="SUPFAM" id="SSF52151">
    <property type="entry name" value="FabD/lysophospholipase-like"/>
    <property type="match status" value="2"/>
</dbReference>
<dbReference type="RefSeq" id="WP_307628679.1">
    <property type="nucleotide sequence ID" value="NZ_JAUSZS010000005.1"/>
</dbReference>
<dbReference type="SUPFAM" id="SSF55048">
    <property type="entry name" value="Probable ACP-binding domain of malonyl-CoA ACP transacylase"/>
    <property type="match status" value="2"/>
</dbReference>
<evidence type="ECO:0000256" key="2">
    <source>
        <dbReference type="ARBA" id="ARBA00004792"/>
    </source>
</evidence>
<comment type="caution">
    <text evidence="13">The sequence shown here is derived from an EMBL/GenBank/DDBJ whole genome shotgun (WGS) entry which is preliminary data.</text>
</comment>
<dbReference type="InterPro" id="IPR036291">
    <property type="entry name" value="NAD(P)-bd_dom_sf"/>
</dbReference>
<dbReference type="EMBL" id="JAUSZS010000005">
    <property type="protein sequence ID" value="MDQ0935060.1"/>
    <property type="molecule type" value="Genomic_DNA"/>
</dbReference>
<dbReference type="SMART" id="SM00823">
    <property type="entry name" value="PKS_PP"/>
    <property type="match status" value="1"/>
</dbReference>
<dbReference type="Gene3D" id="3.40.47.10">
    <property type="match status" value="2"/>
</dbReference>
<dbReference type="Gene3D" id="3.40.366.10">
    <property type="entry name" value="Malonyl-Coenzyme A Acyl Carrier Protein, domain 2"/>
    <property type="match status" value="2"/>
</dbReference>
<dbReference type="PANTHER" id="PTHR43775">
    <property type="entry name" value="FATTY ACID SYNTHASE"/>
    <property type="match status" value="1"/>
</dbReference>
<dbReference type="Pfam" id="PF16197">
    <property type="entry name" value="KAsynt_C_assoc"/>
    <property type="match status" value="2"/>
</dbReference>
<feature type="domain" description="PKS/mFAS DH" evidence="12">
    <location>
        <begin position="918"/>
        <end position="1189"/>
    </location>
</feature>
<comment type="pathway">
    <text evidence="2">Antibiotic biosynthesis.</text>
</comment>
<dbReference type="InterPro" id="IPR049552">
    <property type="entry name" value="PKS_DH_N"/>
</dbReference>